<dbReference type="AlphaFoldDB" id="A0A9C5Z2C2"/>
<proteinExistence type="predicted"/>
<organism evidence="2 3">
    <name type="scientific">Glossina fuscipes</name>
    <dbReference type="NCBI Taxonomy" id="7396"/>
    <lineage>
        <taxon>Eukaryota</taxon>
        <taxon>Metazoa</taxon>
        <taxon>Ecdysozoa</taxon>
        <taxon>Arthropoda</taxon>
        <taxon>Hexapoda</taxon>
        <taxon>Insecta</taxon>
        <taxon>Pterygota</taxon>
        <taxon>Neoptera</taxon>
        <taxon>Endopterygota</taxon>
        <taxon>Diptera</taxon>
        <taxon>Brachycera</taxon>
        <taxon>Muscomorpha</taxon>
        <taxon>Hippoboscoidea</taxon>
        <taxon>Glossinidae</taxon>
        <taxon>Glossina</taxon>
    </lineage>
</organism>
<feature type="domain" description="SAM" evidence="1">
    <location>
        <begin position="77"/>
        <end position="140"/>
    </location>
</feature>
<evidence type="ECO:0000313" key="3">
    <source>
        <dbReference type="RefSeq" id="XP_037890648.1"/>
    </source>
</evidence>
<dbReference type="SMART" id="SM00454">
    <property type="entry name" value="SAM"/>
    <property type="match status" value="1"/>
</dbReference>
<dbReference type="PROSITE" id="PS50105">
    <property type="entry name" value="SAM_DOMAIN"/>
    <property type="match status" value="1"/>
</dbReference>
<dbReference type="KEGG" id="gfs:119638095"/>
<dbReference type="PANTHER" id="PTHR46829:SF1">
    <property type="entry name" value="STERILE ALPHA MOTIF DOMAIN-CONTAINING PROTEIN 15"/>
    <property type="match status" value="1"/>
</dbReference>
<dbReference type="InterPro" id="IPR001660">
    <property type="entry name" value="SAM"/>
</dbReference>
<dbReference type="SUPFAM" id="SSF47769">
    <property type="entry name" value="SAM/Pointed domain"/>
    <property type="match status" value="1"/>
</dbReference>
<keyword evidence="2" id="KW-1185">Reference proteome</keyword>
<dbReference type="Pfam" id="PF00536">
    <property type="entry name" value="SAM_1"/>
    <property type="match status" value="1"/>
</dbReference>
<name>A0A9C5Z2C2_9MUSC</name>
<protein>
    <submittedName>
        <fullName evidence="3">Uncharacterized protein LOC119638095</fullName>
    </submittedName>
</protein>
<dbReference type="GeneID" id="119638095"/>
<dbReference type="Gene3D" id="1.10.150.50">
    <property type="entry name" value="Transcription Factor, Ets-1"/>
    <property type="match status" value="1"/>
</dbReference>
<evidence type="ECO:0000313" key="2">
    <source>
        <dbReference type="Proteomes" id="UP000092443"/>
    </source>
</evidence>
<dbReference type="InterPro" id="IPR013761">
    <property type="entry name" value="SAM/pointed_sf"/>
</dbReference>
<reference evidence="3" key="1">
    <citation type="submission" date="2025-08" db="UniProtKB">
        <authorList>
            <consortium name="RefSeq"/>
        </authorList>
    </citation>
    <scope>IDENTIFICATION</scope>
    <source>
        <tissue evidence="3">Whole body pupa</tissue>
    </source>
</reference>
<dbReference type="PANTHER" id="PTHR46829">
    <property type="entry name" value="STERILE ALPHA MOTIF DOMAIN-CONTAINING PROTEIN 15"/>
    <property type="match status" value="1"/>
</dbReference>
<sequence length="465" mass="53565">MRLILKAADEKFVKLEEKPKFIHPLSNCKYRVNWSTSGKVYFDKKDVPIILKCSPDTLLNLCTYVVDAIPMVSVYEWTIEDICRWLRNLGYRQYQNTFRDNLINGRTLLLLDASALSAINIKDFDHIRDIAGKIRGLFIYEMTKFGRRISLPPEYLLELYKLFRVRTGVKYDRVRPVDFWRHLQIVREKTPYHSHWELLERWLSREKLPKFGERFENAPRRNLYKCNVKTPSPIKMRTSVRDRSYAENVNECEFRLPSRLQCLPHLSRTDQEIVLDCKDCLPPCTCRWSYKKYYTNTVLTCLQKNFPHKYGLTYISENNQKYGGLNKRKQSLKYLNLFKYVGTARTPFPAIKNYTHELFALGIIAEVNSTDSAMAKPHSGGTAFVITVTPTPVYVGTARTPFPAIKNYTHELFALGIIAEVNSTVSAMAKPHSGGTAFVITVTPTPADLYAEVVGIVASGSIKLT</sequence>
<dbReference type="Proteomes" id="UP000092443">
    <property type="component" value="Unplaced"/>
</dbReference>
<gene>
    <name evidence="3" type="primary">LOC119638095</name>
</gene>
<accession>A0A9C5Z2C2</accession>
<dbReference type="RefSeq" id="XP_037890648.1">
    <property type="nucleotide sequence ID" value="XM_038034720.1"/>
</dbReference>
<evidence type="ECO:0000259" key="1">
    <source>
        <dbReference type="PROSITE" id="PS50105"/>
    </source>
</evidence>